<name>A0ABD0SD47_LOXSC</name>
<dbReference type="EMBL" id="JBEDNZ010000026">
    <property type="protein sequence ID" value="KAL0810646.1"/>
    <property type="molecule type" value="Genomic_DNA"/>
</dbReference>
<feature type="compositionally biased region" description="Basic and acidic residues" evidence="1">
    <location>
        <begin position="1"/>
        <end position="11"/>
    </location>
</feature>
<sequence length="105" mass="11618">DINIARAERDVCGTGHQQREGRRRRRVPLRDHVPPRGGGLQHRPSDRLPYLHQTEVGGSDSRRPTAARRGRPPGPVREGQGRGRLHRGGGQAAAGGNLVQEWQED</sequence>
<evidence type="ECO:0000313" key="2">
    <source>
        <dbReference type="EMBL" id="KAL0810646.1"/>
    </source>
</evidence>
<evidence type="ECO:0000256" key="1">
    <source>
        <dbReference type="SAM" id="MobiDB-lite"/>
    </source>
</evidence>
<feature type="non-terminal residue" evidence="2">
    <location>
        <position position="1"/>
    </location>
</feature>
<accession>A0ABD0SD47</accession>
<protein>
    <submittedName>
        <fullName evidence="2">Uncharacterized protein</fullName>
    </submittedName>
</protein>
<comment type="caution">
    <text evidence="2">The sequence shown here is derived from an EMBL/GenBank/DDBJ whole genome shotgun (WGS) entry which is preliminary data.</text>
</comment>
<dbReference type="Proteomes" id="UP001549921">
    <property type="component" value="Unassembled WGS sequence"/>
</dbReference>
<reference evidence="2 3" key="1">
    <citation type="submission" date="2024-06" db="EMBL/GenBank/DDBJ databases">
        <title>A chromosome-level genome assembly of beet webworm, Loxostege sticticalis.</title>
        <authorList>
            <person name="Zhang Y."/>
        </authorList>
    </citation>
    <scope>NUCLEOTIDE SEQUENCE [LARGE SCALE GENOMIC DNA]</scope>
    <source>
        <strain evidence="2">AQ028</strain>
        <tissue evidence="2">Male pupae</tissue>
    </source>
</reference>
<organism evidence="2 3">
    <name type="scientific">Loxostege sticticalis</name>
    <name type="common">Beet webworm moth</name>
    <dbReference type="NCBI Taxonomy" id="481309"/>
    <lineage>
        <taxon>Eukaryota</taxon>
        <taxon>Metazoa</taxon>
        <taxon>Ecdysozoa</taxon>
        <taxon>Arthropoda</taxon>
        <taxon>Hexapoda</taxon>
        <taxon>Insecta</taxon>
        <taxon>Pterygota</taxon>
        <taxon>Neoptera</taxon>
        <taxon>Endopterygota</taxon>
        <taxon>Lepidoptera</taxon>
        <taxon>Glossata</taxon>
        <taxon>Ditrysia</taxon>
        <taxon>Pyraloidea</taxon>
        <taxon>Crambidae</taxon>
        <taxon>Pyraustinae</taxon>
        <taxon>Loxostege</taxon>
    </lineage>
</organism>
<dbReference type="AlphaFoldDB" id="A0ABD0SD47"/>
<proteinExistence type="predicted"/>
<evidence type="ECO:0000313" key="3">
    <source>
        <dbReference type="Proteomes" id="UP001549921"/>
    </source>
</evidence>
<gene>
    <name evidence="2" type="ORF">ABMA28_010753</name>
</gene>
<feature type="region of interest" description="Disordered" evidence="1">
    <location>
        <begin position="1"/>
        <end position="105"/>
    </location>
</feature>